<gene>
    <name evidence="11" type="primary">LOC113213134</name>
</gene>
<evidence type="ECO:0000313" key="11">
    <source>
        <dbReference type="RefSeq" id="XP_026287886.1"/>
    </source>
</evidence>
<keyword evidence="9" id="KW-0732">Signal</keyword>
<comment type="subcellular location">
    <subcellularLocation>
        <location evidence="8">Endomembrane system</location>
        <topology evidence="8">Single-pass membrane protein</topology>
    </subcellularLocation>
</comment>
<evidence type="ECO:0000256" key="8">
    <source>
        <dbReference type="ARBA" id="ARBA00037847"/>
    </source>
</evidence>
<dbReference type="SUPFAM" id="SSF56112">
    <property type="entry name" value="Protein kinase-like (PK-like)"/>
    <property type="match status" value="1"/>
</dbReference>
<evidence type="ECO:0000256" key="2">
    <source>
        <dbReference type="ARBA" id="ARBA00022692"/>
    </source>
</evidence>
<accession>A0A6J1TAW9</accession>
<keyword evidence="10" id="KW-1185">Reference proteome</keyword>
<evidence type="ECO:0000256" key="7">
    <source>
        <dbReference type="ARBA" id="ARBA00023136"/>
    </source>
</evidence>
<feature type="chain" id="PRO_5026734116" evidence="9">
    <location>
        <begin position="21"/>
        <end position="313"/>
    </location>
</feature>
<dbReference type="PANTHER" id="PTHR22618">
    <property type="entry name" value="PROTEIN O-MANNOSE KINASE"/>
    <property type="match status" value="1"/>
</dbReference>
<dbReference type="GO" id="GO:0005524">
    <property type="term" value="F:ATP binding"/>
    <property type="evidence" value="ECO:0007669"/>
    <property type="project" value="UniProtKB-KW"/>
</dbReference>
<dbReference type="GO" id="GO:0006493">
    <property type="term" value="P:protein O-linked glycosylation"/>
    <property type="evidence" value="ECO:0007669"/>
    <property type="project" value="InterPro"/>
</dbReference>
<keyword evidence="1" id="KW-0808">Transferase</keyword>
<feature type="signal peptide" evidence="9">
    <location>
        <begin position="1"/>
        <end position="20"/>
    </location>
</feature>
<dbReference type="Proteomes" id="UP000504606">
    <property type="component" value="Unplaced"/>
</dbReference>
<keyword evidence="7" id="KW-0472">Membrane</keyword>
<dbReference type="InterPro" id="IPR011009">
    <property type="entry name" value="Kinase-like_dom_sf"/>
</dbReference>
<evidence type="ECO:0000256" key="3">
    <source>
        <dbReference type="ARBA" id="ARBA00022741"/>
    </source>
</evidence>
<keyword evidence="6" id="KW-1133">Transmembrane helix</keyword>
<proteinExistence type="predicted"/>
<keyword evidence="5" id="KW-0067">ATP-binding</keyword>
<dbReference type="Gene3D" id="1.10.510.10">
    <property type="entry name" value="Transferase(Phosphotransferase) domain 1"/>
    <property type="match status" value="1"/>
</dbReference>
<dbReference type="RefSeq" id="XP_026287886.1">
    <property type="nucleotide sequence ID" value="XM_026432101.1"/>
</dbReference>
<evidence type="ECO:0000256" key="9">
    <source>
        <dbReference type="SAM" id="SignalP"/>
    </source>
</evidence>
<protein>
    <submittedName>
        <fullName evidence="11">Protein O-mannose kinase-like</fullName>
    </submittedName>
</protein>
<evidence type="ECO:0000256" key="5">
    <source>
        <dbReference type="ARBA" id="ARBA00022840"/>
    </source>
</evidence>
<keyword evidence="2" id="KW-0812">Transmembrane</keyword>
<dbReference type="KEGG" id="foc:113213134"/>
<evidence type="ECO:0000313" key="10">
    <source>
        <dbReference type="Proteomes" id="UP000504606"/>
    </source>
</evidence>
<sequence>MGLTSVYLILFLSSLICMDARLENECGIGQFKIPGLEKCHDYLNCSDLNNIKIGKRIGIGSTKIVHLAEWNGLDIALSQLVNKNFTADFDHGLEMLEKLNSNRYVVQLVGFCKKAHLLVTEYHRLGNATSILSVIDKKYGSNNVIIRLKLCLNYARILQLLHDGPAGTRVMCDSNDLLKLLSQMLITNDLELVLNDLDALPVVDKNSGIKVICGSKELYGDFVAPEQKWPFNGPFKLAAMPSYDEKTDIWKAAEVFKYFISNIDSTYDWVQYRLFNLFKTCKSPEPHLRPTAKYIVSVLEKIVAEVSLMKTEL</sequence>
<dbReference type="InterPro" id="IPR039318">
    <property type="entry name" value="POMK"/>
</dbReference>
<dbReference type="GeneID" id="113213134"/>
<dbReference type="OrthoDB" id="4062651at2759"/>
<evidence type="ECO:0000256" key="1">
    <source>
        <dbReference type="ARBA" id="ARBA00022679"/>
    </source>
</evidence>
<keyword evidence="4" id="KW-0418">Kinase</keyword>
<dbReference type="GO" id="GO:0005789">
    <property type="term" value="C:endoplasmic reticulum membrane"/>
    <property type="evidence" value="ECO:0007669"/>
    <property type="project" value="TreeGrafter"/>
</dbReference>
<evidence type="ECO:0000256" key="4">
    <source>
        <dbReference type="ARBA" id="ARBA00022777"/>
    </source>
</evidence>
<dbReference type="PANTHER" id="PTHR22618:SF2">
    <property type="entry name" value="PROTEIN O-MANNOSE KINASE"/>
    <property type="match status" value="1"/>
</dbReference>
<reference evidence="11" key="1">
    <citation type="submission" date="2025-08" db="UniProtKB">
        <authorList>
            <consortium name="RefSeq"/>
        </authorList>
    </citation>
    <scope>IDENTIFICATION</scope>
    <source>
        <tissue evidence="11">Whole organism</tissue>
    </source>
</reference>
<evidence type="ECO:0000256" key="6">
    <source>
        <dbReference type="ARBA" id="ARBA00022989"/>
    </source>
</evidence>
<name>A0A6J1TAW9_FRAOC</name>
<organism evidence="10 11">
    <name type="scientific">Frankliniella occidentalis</name>
    <name type="common">Western flower thrips</name>
    <name type="synonym">Euthrips occidentalis</name>
    <dbReference type="NCBI Taxonomy" id="133901"/>
    <lineage>
        <taxon>Eukaryota</taxon>
        <taxon>Metazoa</taxon>
        <taxon>Ecdysozoa</taxon>
        <taxon>Arthropoda</taxon>
        <taxon>Hexapoda</taxon>
        <taxon>Insecta</taxon>
        <taxon>Pterygota</taxon>
        <taxon>Neoptera</taxon>
        <taxon>Paraneoptera</taxon>
        <taxon>Thysanoptera</taxon>
        <taxon>Terebrantia</taxon>
        <taxon>Thripoidea</taxon>
        <taxon>Thripidae</taxon>
        <taxon>Frankliniella</taxon>
    </lineage>
</organism>
<dbReference type="GO" id="GO:0016773">
    <property type="term" value="F:phosphotransferase activity, alcohol group as acceptor"/>
    <property type="evidence" value="ECO:0007669"/>
    <property type="project" value="TreeGrafter"/>
</dbReference>
<keyword evidence="3" id="KW-0547">Nucleotide-binding</keyword>
<dbReference type="GO" id="GO:0019200">
    <property type="term" value="F:carbohydrate kinase activity"/>
    <property type="evidence" value="ECO:0007669"/>
    <property type="project" value="InterPro"/>
</dbReference>
<dbReference type="AlphaFoldDB" id="A0A6J1TAW9"/>